<comment type="caution">
    <text evidence="3">The sequence shown here is derived from an EMBL/GenBank/DDBJ whole genome shotgun (WGS) entry which is preliminary data.</text>
</comment>
<dbReference type="AlphaFoldDB" id="A0A031GPX5"/>
<evidence type="ECO:0000313" key="2">
    <source>
        <dbReference type="EMBL" id="SFY28533.1"/>
    </source>
</evidence>
<evidence type="ECO:0000313" key="3">
    <source>
        <dbReference type="EMBL" id="TNC72268.1"/>
    </source>
</evidence>
<reference evidence="2 4" key="1">
    <citation type="submission" date="2016-11" db="EMBL/GenBank/DDBJ databases">
        <authorList>
            <person name="Varghese N."/>
            <person name="Submissions S."/>
        </authorList>
    </citation>
    <scope>NUCLEOTIDE SEQUENCE [LARGE SCALE GENOMIC DNA]</scope>
    <source>
        <strain evidence="2 4">NFR18</strain>
    </source>
</reference>
<protein>
    <submittedName>
        <fullName evidence="3">Uncharacterized protein</fullName>
    </submittedName>
</protein>
<evidence type="ECO:0000313" key="4">
    <source>
        <dbReference type="Proteomes" id="UP000182489"/>
    </source>
</evidence>
<dbReference type="RefSeq" id="WP_072457088.1">
    <property type="nucleotide sequence ID" value="NZ_FPKH01000009.1"/>
</dbReference>
<accession>A0A031GPX5</accession>
<proteinExistence type="predicted"/>
<sequence length="78" mass="8483">MLLFADTGDQSLSPPDHRITRQRSATQSCAEPVGAPSAIPPIIINPFNYHAPLPAIDPRWVPPGPPLTWPNRPAMSMC</sequence>
<feature type="region of interest" description="Disordered" evidence="1">
    <location>
        <begin position="1"/>
        <end position="33"/>
    </location>
</feature>
<reference evidence="3 5" key="2">
    <citation type="submission" date="2019-06" db="EMBL/GenBank/DDBJ databases">
        <title>Genome sequence of Janthinobacterium lividum UCD_MED1.</title>
        <authorList>
            <person name="De Leon M.E."/>
            <person name="Jospin G."/>
        </authorList>
    </citation>
    <scope>NUCLEOTIDE SEQUENCE [LARGE SCALE GENOMIC DNA]</scope>
    <source>
        <strain evidence="3 5">UCD_MED1</strain>
    </source>
</reference>
<evidence type="ECO:0000256" key="1">
    <source>
        <dbReference type="SAM" id="MobiDB-lite"/>
    </source>
</evidence>
<dbReference type="EMBL" id="VDGE01000017">
    <property type="protein sequence ID" value="TNC72268.1"/>
    <property type="molecule type" value="Genomic_DNA"/>
</dbReference>
<dbReference type="Proteomes" id="UP000182489">
    <property type="component" value="Unassembled WGS sequence"/>
</dbReference>
<dbReference type="EMBL" id="FPKH01000009">
    <property type="protein sequence ID" value="SFY28533.1"/>
    <property type="molecule type" value="Genomic_DNA"/>
</dbReference>
<evidence type="ECO:0000313" key="5">
    <source>
        <dbReference type="Proteomes" id="UP000305681"/>
    </source>
</evidence>
<gene>
    <name evidence="3" type="ORF">FHI69_26475</name>
    <name evidence="2" type="ORF">SAMN03097694_5558</name>
</gene>
<dbReference type="Proteomes" id="UP000305681">
    <property type="component" value="Unassembled WGS sequence"/>
</dbReference>
<name>A0A031GPX5_9BURK</name>
<dbReference type="OrthoDB" id="8704440at2"/>
<organism evidence="3 5">
    <name type="scientific">Janthinobacterium lividum</name>
    <dbReference type="NCBI Taxonomy" id="29581"/>
    <lineage>
        <taxon>Bacteria</taxon>
        <taxon>Pseudomonadati</taxon>
        <taxon>Pseudomonadota</taxon>
        <taxon>Betaproteobacteria</taxon>
        <taxon>Burkholderiales</taxon>
        <taxon>Oxalobacteraceae</taxon>
        <taxon>Janthinobacterium</taxon>
    </lineage>
</organism>